<evidence type="ECO:0000313" key="1">
    <source>
        <dbReference type="EMBL" id="KAK9696203.1"/>
    </source>
</evidence>
<sequence length="108" mass="12140">MTRVFWIGLVDHFDEHCNPTYDLVTDCMYQTNASQYGSLMLARSNCNILDLRFVLTMTSKRTVALCFSVLATVTCSVSSNFSSVPTTVKTYENTTVLLPCYLEATDNE</sequence>
<keyword evidence="2" id="KW-1185">Reference proteome</keyword>
<organism evidence="1 2">
    <name type="scientific">Popillia japonica</name>
    <name type="common">Japanese beetle</name>
    <dbReference type="NCBI Taxonomy" id="7064"/>
    <lineage>
        <taxon>Eukaryota</taxon>
        <taxon>Metazoa</taxon>
        <taxon>Ecdysozoa</taxon>
        <taxon>Arthropoda</taxon>
        <taxon>Hexapoda</taxon>
        <taxon>Insecta</taxon>
        <taxon>Pterygota</taxon>
        <taxon>Neoptera</taxon>
        <taxon>Endopterygota</taxon>
        <taxon>Coleoptera</taxon>
        <taxon>Polyphaga</taxon>
        <taxon>Scarabaeiformia</taxon>
        <taxon>Scarabaeidae</taxon>
        <taxon>Rutelinae</taxon>
        <taxon>Popillia</taxon>
    </lineage>
</organism>
<gene>
    <name evidence="1" type="ORF">QE152_g32061</name>
</gene>
<dbReference type="AlphaFoldDB" id="A0AAW1J0A9"/>
<evidence type="ECO:0000313" key="2">
    <source>
        <dbReference type="Proteomes" id="UP001458880"/>
    </source>
</evidence>
<comment type="caution">
    <text evidence="1">The sequence shown here is derived from an EMBL/GenBank/DDBJ whole genome shotgun (WGS) entry which is preliminary data.</text>
</comment>
<protein>
    <submittedName>
        <fullName evidence="1">Uncharacterized protein</fullName>
    </submittedName>
</protein>
<reference evidence="1 2" key="1">
    <citation type="journal article" date="2024" name="BMC Genomics">
        <title>De novo assembly and annotation of Popillia japonica's genome with initial clues to its potential as an invasive pest.</title>
        <authorList>
            <person name="Cucini C."/>
            <person name="Boschi S."/>
            <person name="Funari R."/>
            <person name="Cardaioli E."/>
            <person name="Iannotti N."/>
            <person name="Marturano G."/>
            <person name="Paoli F."/>
            <person name="Bruttini M."/>
            <person name="Carapelli A."/>
            <person name="Frati F."/>
            <person name="Nardi F."/>
        </authorList>
    </citation>
    <scope>NUCLEOTIDE SEQUENCE [LARGE SCALE GENOMIC DNA]</scope>
    <source>
        <strain evidence="1">DMR45628</strain>
    </source>
</reference>
<accession>A0AAW1J0A9</accession>
<proteinExistence type="predicted"/>
<dbReference type="Proteomes" id="UP001458880">
    <property type="component" value="Unassembled WGS sequence"/>
</dbReference>
<name>A0AAW1J0A9_POPJA</name>
<dbReference type="EMBL" id="JASPKY010000459">
    <property type="protein sequence ID" value="KAK9696203.1"/>
    <property type="molecule type" value="Genomic_DNA"/>
</dbReference>